<evidence type="ECO:0000313" key="2">
    <source>
        <dbReference type="EMBL" id="KRN76825.1"/>
    </source>
</evidence>
<keyword evidence="3" id="KW-1185">Reference proteome</keyword>
<dbReference type="InterPro" id="IPR000182">
    <property type="entry name" value="GNAT_dom"/>
</dbReference>
<dbReference type="EMBL" id="JQCD01000024">
    <property type="protein sequence ID" value="KRN76825.1"/>
    <property type="molecule type" value="Genomic_DNA"/>
</dbReference>
<sequence length="182" mass="20717">MITFEPITNEQYWEKIYLEAFPERERSPFADLKALAAEREQLRLNTIVADEQAIGVMVWVELGQDKAFILYFAIDQSLRGGGYGSKVIDALKNRFQNGFILEAEFQEPDADNLEQRERRYAFYEKNGVVDSQFASRAFGGIYHLMRTTTSITVEDYLAAVQVLSDYPTAVAPKTQALEALGR</sequence>
<evidence type="ECO:0000259" key="1">
    <source>
        <dbReference type="PROSITE" id="PS51186"/>
    </source>
</evidence>
<dbReference type="STRING" id="1620.IV67_GL000334"/>
<accession>A0A0R2JHK5</accession>
<comment type="caution">
    <text evidence="2">The sequence shown here is derived from an EMBL/GenBank/DDBJ whole genome shotgun (WGS) entry which is preliminary data.</text>
</comment>
<protein>
    <submittedName>
        <fullName evidence="2">Acetyltransferase</fullName>
    </submittedName>
</protein>
<gene>
    <name evidence="2" type="ORF">IV67_GL000334</name>
</gene>
<dbReference type="GO" id="GO:0016747">
    <property type="term" value="F:acyltransferase activity, transferring groups other than amino-acyl groups"/>
    <property type="evidence" value="ECO:0007669"/>
    <property type="project" value="InterPro"/>
</dbReference>
<dbReference type="Gene3D" id="3.40.630.30">
    <property type="match status" value="1"/>
</dbReference>
<dbReference type="PROSITE" id="PS51186">
    <property type="entry name" value="GNAT"/>
    <property type="match status" value="1"/>
</dbReference>
<evidence type="ECO:0000313" key="3">
    <source>
        <dbReference type="Proteomes" id="UP000051673"/>
    </source>
</evidence>
<organism evidence="2 3">
    <name type="scientific">Weissella minor</name>
    <dbReference type="NCBI Taxonomy" id="1620"/>
    <lineage>
        <taxon>Bacteria</taxon>
        <taxon>Bacillati</taxon>
        <taxon>Bacillota</taxon>
        <taxon>Bacilli</taxon>
        <taxon>Lactobacillales</taxon>
        <taxon>Lactobacillaceae</taxon>
        <taxon>Weissella</taxon>
    </lineage>
</organism>
<feature type="domain" description="N-acetyltransferase" evidence="1">
    <location>
        <begin position="2"/>
        <end position="150"/>
    </location>
</feature>
<name>A0A0R2JHK5_9LACO</name>
<dbReference type="RefSeq" id="WP_057787551.1">
    <property type="nucleotide sequence ID" value="NZ_JQCD01000024.1"/>
</dbReference>
<dbReference type="AlphaFoldDB" id="A0A0R2JHK5"/>
<proteinExistence type="predicted"/>
<dbReference type="Proteomes" id="UP000051673">
    <property type="component" value="Unassembled WGS sequence"/>
</dbReference>
<dbReference type="SUPFAM" id="SSF55729">
    <property type="entry name" value="Acyl-CoA N-acyltransferases (Nat)"/>
    <property type="match status" value="1"/>
</dbReference>
<keyword evidence="2" id="KW-0808">Transferase</keyword>
<dbReference type="InterPro" id="IPR016181">
    <property type="entry name" value="Acyl_CoA_acyltransferase"/>
</dbReference>
<reference evidence="2 3" key="1">
    <citation type="journal article" date="2015" name="Genome Announc.">
        <title>Expanding the biotechnology potential of lactobacilli through comparative genomics of 213 strains and associated genera.</title>
        <authorList>
            <person name="Sun Z."/>
            <person name="Harris H.M."/>
            <person name="McCann A."/>
            <person name="Guo C."/>
            <person name="Argimon S."/>
            <person name="Zhang W."/>
            <person name="Yang X."/>
            <person name="Jeffery I.B."/>
            <person name="Cooney J.C."/>
            <person name="Kagawa T.F."/>
            <person name="Liu W."/>
            <person name="Song Y."/>
            <person name="Salvetti E."/>
            <person name="Wrobel A."/>
            <person name="Rasinkangas P."/>
            <person name="Parkhill J."/>
            <person name="Rea M.C."/>
            <person name="O'Sullivan O."/>
            <person name="Ritari J."/>
            <person name="Douillard F.P."/>
            <person name="Paul Ross R."/>
            <person name="Yang R."/>
            <person name="Briner A.E."/>
            <person name="Felis G.E."/>
            <person name="de Vos W.M."/>
            <person name="Barrangou R."/>
            <person name="Klaenhammer T.R."/>
            <person name="Caufield P.W."/>
            <person name="Cui Y."/>
            <person name="Zhang H."/>
            <person name="O'Toole P.W."/>
        </authorList>
    </citation>
    <scope>NUCLEOTIDE SEQUENCE [LARGE SCALE GENOMIC DNA]</scope>
    <source>
        <strain evidence="2 3">DSM 20014</strain>
    </source>
</reference>
<dbReference type="PATRIC" id="fig|1620.3.peg.338"/>
<dbReference type="Pfam" id="PF13508">
    <property type="entry name" value="Acetyltransf_7"/>
    <property type="match status" value="1"/>
</dbReference>
<dbReference type="OrthoDB" id="9127144at2"/>